<dbReference type="RefSeq" id="YP_009397314.1">
    <property type="nucleotide sequence ID" value="NC_035286.1"/>
</dbReference>
<accession>A0A1Z1MK80</accession>
<name>A0A1Z1MK80_9FLOR</name>
<organism evidence="1">
    <name type="scientific">Thuretia quercifolia</name>
    <dbReference type="NCBI Taxonomy" id="189650"/>
    <lineage>
        <taxon>Eukaryota</taxon>
        <taxon>Rhodophyta</taxon>
        <taxon>Florideophyceae</taxon>
        <taxon>Rhodymeniophycidae</taxon>
        <taxon>Ceramiales</taxon>
        <taxon>Dasyaceae</taxon>
        <taxon>Thuretia</taxon>
    </lineage>
</organism>
<sequence length="34" mass="3925">MLETFLKEPETVKEYAIGNLHNTLAIDGHRSLFH</sequence>
<dbReference type="AlphaFoldDB" id="A0A1Z1MK80"/>
<reference evidence="1" key="1">
    <citation type="journal article" date="2017" name="J. Phycol.">
        <title>Analysis of chloroplast genomes and a supermatrix inform reclassification of the Rhodomelaceae (Rhodophyta).</title>
        <authorList>
            <person name="Diaz-Tapia P."/>
            <person name="Maggs C.A."/>
            <person name="West J.A."/>
            <person name="Verbruggen H."/>
        </authorList>
    </citation>
    <scope>NUCLEOTIDE SEQUENCE</scope>
    <source>
        <strain evidence="1">PD1024</strain>
    </source>
</reference>
<protein>
    <submittedName>
        <fullName evidence="1">Uncharacterized protein</fullName>
    </submittedName>
</protein>
<keyword evidence="1" id="KW-0934">Plastid</keyword>
<geneLocation type="chloroplast" evidence="1"/>
<keyword evidence="1" id="KW-0150">Chloroplast</keyword>
<dbReference type="GeneID" id="33359648"/>
<dbReference type="EMBL" id="MF101442">
    <property type="protein sequence ID" value="ARW66500.1"/>
    <property type="molecule type" value="Genomic_DNA"/>
</dbReference>
<evidence type="ECO:0000313" key="1">
    <source>
        <dbReference type="EMBL" id="ARW66500.1"/>
    </source>
</evidence>
<proteinExistence type="predicted"/>
<gene>
    <name evidence="1" type="primary">orf34</name>
</gene>